<sequence>IGAVLLMLLGGLCYSVGVLVFASGRPNPFPPYFGTHEIWHLAVLAGSAAFFFVMLWYVLPFAS</sequence>
<keyword evidence="2 5" id="KW-0812">Transmembrane</keyword>
<evidence type="ECO:0000256" key="4">
    <source>
        <dbReference type="ARBA" id="ARBA00023136"/>
    </source>
</evidence>
<keyword evidence="3 5" id="KW-1133">Transmembrane helix</keyword>
<comment type="caution">
    <text evidence="6">The sequence shown here is derived from an EMBL/GenBank/DDBJ whole genome shotgun (WGS) entry which is preliminary data.</text>
</comment>
<evidence type="ECO:0000256" key="2">
    <source>
        <dbReference type="ARBA" id="ARBA00022692"/>
    </source>
</evidence>
<keyword evidence="7" id="KW-1185">Reference proteome</keyword>
<name>A0A0P9D7J0_9CHLR</name>
<reference evidence="6 7" key="1">
    <citation type="submission" date="2015-09" db="EMBL/GenBank/DDBJ databases">
        <title>Draft genome sequence of Kouleothrix aurantiaca JCM 19913.</title>
        <authorList>
            <person name="Hemp J."/>
        </authorList>
    </citation>
    <scope>NUCLEOTIDE SEQUENCE [LARGE SCALE GENOMIC DNA]</scope>
    <source>
        <strain evidence="6 7">COM-B</strain>
    </source>
</reference>
<evidence type="ECO:0000313" key="6">
    <source>
        <dbReference type="EMBL" id="KPV54977.1"/>
    </source>
</evidence>
<organism evidence="6 7">
    <name type="scientific">Kouleothrix aurantiaca</name>
    <dbReference type="NCBI Taxonomy" id="186479"/>
    <lineage>
        <taxon>Bacteria</taxon>
        <taxon>Bacillati</taxon>
        <taxon>Chloroflexota</taxon>
        <taxon>Chloroflexia</taxon>
        <taxon>Chloroflexales</taxon>
        <taxon>Roseiflexineae</taxon>
        <taxon>Roseiflexaceae</taxon>
        <taxon>Kouleothrix</taxon>
    </lineage>
</organism>
<gene>
    <name evidence="6" type="ORF">SE17_00350</name>
</gene>
<dbReference type="InterPro" id="IPR004254">
    <property type="entry name" value="AdipoR/HlyIII-related"/>
</dbReference>
<proteinExistence type="predicted"/>
<evidence type="ECO:0000313" key="7">
    <source>
        <dbReference type="Proteomes" id="UP000050509"/>
    </source>
</evidence>
<evidence type="ECO:0000256" key="5">
    <source>
        <dbReference type="SAM" id="Phobius"/>
    </source>
</evidence>
<dbReference type="GO" id="GO:0016020">
    <property type="term" value="C:membrane"/>
    <property type="evidence" value="ECO:0007669"/>
    <property type="project" value="UniProtKB-SubCell"/>
</dbReference>
<dbReference type="Proteomes" id="UP000050509">
    <property type="component" value="Unassembled WGS sequence"/>
</dbReference>
<comment type="subcellular location">
    <subcellularLocation>
        <location evidence="1">Membrane</location>
        <topology evidence="1">Multi-pass membrane protein</topology>
    </subcellularLocation>
</comment>
<feature type="non-terminal residue" evidence="6">
    <location>
        <position position="1"/>
    </location>
</feature>
<evidence type="ECO:0000256" key="3">
    <source>
        <dbReference type="ARBA" id="ARBA00022989"/>
    </source>
</evidence>
<accession>A0A0P9D7J0</accession>
<evidence type="ECO:0000256" key="1">
    <source>
        <dbReference type="ARBA" id="ARBA00004141"/>
    </source>
</evidence>
<protein>
    <submittedName>
        <fullName evidence="6">Hemolysin</fullName>
    </submittedName>
</protein>
<keyword evidence="4 5" id="KW-0472">Membrane</keyword>
<dbReference type="EMBL" id="LJCR01000003">
    <property type="protein sequence ID" value="KPV54977.1"/>
    <property type="molecule type" value="Genomic_DNA"/>
</dbReference>
<dbReference type="AlphaFoldDB" id="A0A0P9D7J0"/>
<dbReference type="Pfam" id="PF03006">
    <property type="entry name" value="HlyIII"/>
    <property type="match status" value="1"/>
</dbReference>
<feature type="transmembrane region" description="Helical" evidence="5">
    <location>
        <begin position="38"/>
        <end position="59"/>
    </location>
</feature>